<evidence type="ECO:0000313" key="3">
    <source>
        <dbReference type="EnsemblPlants" id="Ma04_p07230.1"/>
    </source>
</evidence>
<dbReference type="Gramene" id="Ma04_t07230.1">
    <property type="protein sequence ID" value="Ma04_p07230.1"/>
    <property type="gene ID" value="Ma04_g07230"/>
</dbReference>
<feature type="compositionally biased region" description="Low complexity" evidence="1">
    <location>
        <begin position="27"/>
        <end position="39"/>
    </location>
</feature>
<reference evidence="2" key="1">
    <citation type="submission" date="2021-03" db="EMBL/GenBank/DDBJ databases">
        <authorList>
            <consortium name="Genoscope - CEA"/>
            <person name="William W."/>
        </authorList>
    </citation>
    <scope>NUCLEOTIDE SEQUENCE</scope>
    <source>
        <strain evidence="2">Doubled-haploid Pahang</strain>
    </source>
</reference>
<name>A0A804IM13_MUSAM</name>
<evidence type="ECO:0000313" key="2">
    <source>
        <dbReference type="EMBL" id="CAG1841457.1"/>
    </source>
</evidence>
<reference evidence="3" key="2">
    <citation type="submission" date="2021-05" db="UniProtKB">
        <authorList>
            <consortium name="EnsemblPlants"/>
        </authorList>
    </citation>
    <scope>IDENTIFICATION</scope>
    <source>
        <strain evidence="3">subsp. malaccensis</strain>
    </source>
</reference>
<organism evidence="3 4">
    <name type="scientific">Musa acuminata subsp. malaccensis</name>
    <name type="common">Wild banana</name>
    <name type="synonym">Musa malaccensis</name>
    <dbReference type="NCBI Taxonomy" id="214687"/>
    <lineage>
        <taxon>Eukaryota</taxon>
        <taxon>Viridiplantae</taxon>
        <taxon>Streptophyta</taxon>
        <taxon>Embryophyta</taxon>
        <taxon>Tracheophyta</taxon>
        <taxon>Spermatophyta</taxon>
        <taxon>Magnoliopsida</taxon>
        <taxon>Liliopsida</taxon>
        <taxon>Zingiberales</taxon>
        <taxon>Musaceae</taxon>
        <taxon>Musa</taxon>
    </lineage>
</organism>
<dbReference type="GO" id="GO:0009408">
    <property type="term" value="P:response to heat"/>
    <property type="evidence" value="ECO:0007669"/>
    <property type="project" value="InterPro"/>
</dbReference>
<feature type="compositionally biased region" description="Low complexity" evidence="1">
    <location>
        <begin position="90"/>
        <end position="112"/>
    </location>
</feature>
<dbReference type="EnsemblPlants" id="Ma04_t07230.1">
    <property type="protein sequence ID" value="Ma04_p07230.1"/>
    <property type="gene ID" value="Ma04_g07230"/>
</dbReference>
<dbReference type="EMBL" id="HG996469">
    <property type="protein sequence ID" value="CAG1841457.1"/>
    <property type="molecule type" value="Genomic_DNA"/>
</dbReference>
<dbReference type="KEGG" id="mus:103980838"/>
<protein>
    <submittedName>
        <fullName evidence="2">(wild Malaysian banana) hypothetical protein</fullName>
    </submittedName>
</protein>
<proteinExistence type="predicted"/>
<accession>A0A804IM13</accession>
<evidence type="ECO:0000313" key="4">
    <source>
        <dbReference type="Proteomes" id="UP000012960"/>
    </source>
</evidence>
<dbReference type="GO" id="GO:0010115">
    <property type="term" value="P:regulation of abscisic acid biosynthetic process"/>
    <property type="evidence" value="ECO:0007669"/>
    <property type="project" value="InterPro"/>
</dbReference>
<evidence type="ECO:0000256" key="1">
    <source>
        <dbReference type="SAM" id="MobiDB-lite"/>
    </source>
</evidence>
<keyword evidence="4" id="KW-1185">Reference proteome</keyword>
<feature type="region of interest" description="Disordered" evidence="1">
    <location>
        <begin position="88"/>
        <end position="120"/>
    </location>
</feature>
<dbReference type="InParanoid" id="A0A804IM13"/>
<dbReference type="AlphaFoldDB" id="A0A804IM13"/>
<gene>
    <name evidence="2" type="ORF">GSMUA_112520.1</name>
</gene>
<dbReference type="Proteomes" id="UP000012960">
    <property type="component" value="Unplaced"/>
</dbReference>
<sequence>MDSDHPASGERSAQSHRHQPNPSHLLSSAKVVADAASSAFRHETDKVDKTVAAGAAADLLGAASHYAKLEDGKLGKYVEQAESYLHQYHSSHSAHSSSAAAAHSSSTHSGGEAHAEGGGGLEDYMKMAQGFLKKH</sequence>
<dbReference type="PANTHER" id="PTHR35098:SF1">
    <property type="entry name" value="NODULIN-RELATED PROTEIN 2"/>
    <property type="match status" value="1"/>
</dbReference>
<dbReference type="InterPro" id="IPR040294">
    <property type="entry name" value="Nodulin-rel_1/2"/>
</dbReference>
<dbReference type="OMA" id="HSETHKL"/>
<dbReference type="PANTHER" id="PTHR35098">
    <property type="entry name" value="EXPRESSED PROTEIN"/>
    <property type="match status" value="1"/>
</dbReference>
<feature type="region of interest" description="Disordered" evidence="1">
    <location>
        <begin position="1"/>
        <end position="48"/>
    </location>
</feature>